<keyword evidence="3 6" id="KW-0833">Ubl conjugation pathway</keyword>
<dbReference type="Gene3D" id="3.90.70.10">
    <property type="entry name" value="Cysteine proteinases"/>
    <property type="match status" value="1"/>
</dbReference>
<protein>
    <recommendedName>
        <fullName evidence="6">Ubiquitin carboxyl-terminal hydrolase</fullName>
        <ecNumber evidence="6">3.4.19.12</ecNumber>
    </recommendedName>
</protein>
<gene>
    <name evidence="9" type="ORF">LMH87_007970</name>
</gene>
<dbReference type="PROSITE" id="PS00972">
    <property type="entry name" value="USP_1"/>
    <property type="match status" value="1"/>
</dbReference>
<feature type="domain" description="USP" evidence="8">
    <location>
        <begin position="366"/>
        <end position="737"/>
    </location>
</feature>
<dbReference type="GO" id="GO:0005634">
    <property type="term" value="C:nucleus"/>
    <property type="evidence" value="ECO:0007669"/>
    <property type="project" value="TreeGrafter"/>
</dbReference>
<evidence type="ECO:0000256" key="3">
    <source>
        <dbReference type="ARBA" id="ARBA00022786"/>
    </source>
</evidence>
<organism evidence="9 10">
    <name type="scientific">Akanthomyces muscarius</name>
    <name type="common">Entomopathogenic fungus</name>
    <name type="synonym">Lecanicillium muscarium</name>
    <dbReference type="NCBI Taxonomy" id="2231603"/>
    <lineage>
        <taxon>Eukaryota</taxon>
        <taxon>Fungi</taxon>
        <taxon>Dikarya</taxon>
        <taxon>Ascomycota</taxon>
        <taxon>Pezizomycotina</taxon>
        <taxon>Sordariomycetes</taxon>
        <taxon>Hypocreomycetidae</taxon>
        <taxon>Hypocreales</taxon>
        <taxon>Cordycipitaceae</taxon>
        <taxon>Akanthomyces</taxon>
    </lineage>
</organism>
<reference evidence="9" key="1">
    <citation type="journal article" date="2023" name="Access Microbiol">
        <title>De-novo genome assembly for Akanthomyces muscarius, a biocontrol agent of insect agricultural pests.</title>
        <authorList>
            <person name="Erdos Z."/>
            <person name="Studholme D.J."/>
            <person name="Raymond B."/>
            <person name="Sharma M."/>
        </authorList>
    </citation>
    <scope>NUCLEOTIDE SEQUENCE</scope>
    <source>
        <strain evidence="9">Ve6</strain>
    </source>
</reference>
<dbReference type="EC" id="3.4.19.12" evidence="6"/>
<dbReference type="RefSeq" id="XP_056057841.1">
    <property type="nucleotide sequence ID" value="XM_056201641.1"/>
</dbReference>
<evidence type="ECO:0000256" key="2">
    <source>
        <dbReference type="ARBA" id="ARBA00022670"/>
    </source>
</evidence>
<feature type="region of interest" description="Disordered" evidence="7">
    <location>
        <begin position="110"/>
        <end position="290"/>
    </location>
</feature>
<dbReference type="Proteomes" id="UP001144673">
    <property type="component" value="Unassembled WGS sequence"/>
</dbReference>
<evidence type="ECO:0000313" key="10">
    <source>
        <dbReference type="Proteomes" id="UP001144673"/>
    </source>
</evidence>
<sequence>MSNRHHLPAGQNIHAHSGMPMDMSGPGPAGGGARRRQQQQYMPQYHQQMNPMYQNYGHQHNPYAPPQQYYGMPPQFQNGGMPSPGCPPYQGYGRSPPTMPQYVPMVGVSVPPNYSRHAQNSPSLSTPYQPPQTTVPIPPHTPSSTHSSQIQPPPTPPTPQIQEIINPPPAAQPVAQQPASPLPPVATNKSPFRPPLPWHSCADAEFPVRTTRLRKSRQRIDKNSKAVSLPKVQQDAAAGVQATKQHDSTAPETEKQVKTTDAHQETQVTQALPSEQPAPEASESAPVARAPPSSWANLFAKTPVAAVVNINGGNDASDETNGVTPEGSNSGVVSSALKANANSVAEAIRSYKVGGADQMTVFLEPRGLINTGNMCYMNSVLQVLMFCSPFYNFLDQISKRAAHSFKSETPLLDAMIMFMHEYNILKSAPTNEQLRKLIRGEEIERYGEPFTPEFVYEAIRQLSRFASMRRGHQQDAEEFLGFLLQSLDDECTHVMNNASQAASQAAGSEATSVDASADPNGDWLEVGRKQRAAVTRSSGSNSSTPVTKIFGGLLRSEFRVPGLKDSITTEPYQPLQLDIGSPEIRNVVDALRGLTRPERLQGDFNSPRGKDVTATKQVFIETLPPVLILHLKRFQFDAEGGTTKIWKNVGYPLDLEIPREALSRQTRQSLNDGTLPKYKLISVIYHHGKNASGGHYTADVRRQDGREWLRLDDTVLRRLRSEEVAEGGSEEEIKDIRKDNSQSATSNRFGAMNDEDEGNEEGWNQVTAPAGSSGKRWSNVVNGATNGANKDKYVKESIKDNKVAYLLFYQRAWQ</sequence>
<comment type="catalytic activity">
    <reaction evidence="1 6">
        <text>Thiol-dependent hydrolysis of ester, thioester, amide, peptide and isopeptide bonds formed by the C-terminal Gly of ubiquitin (a 76-residue protein attached to proteins as an intracellular targeting signal).</text>
        <dbReference type="EC" id="3.4.19.12"/>
    </reaction>
</comment>
<evidence type="ECO:0000256" key="5">
    <source>
        <dbReference type="ARBA" id="ARBA00022807"/>
    </source>
</evidence>
<dbReference type="InterPro" id="IPR018200">
    <property type="entry name" value="USP_CS"/>
</dbReference>
<keyword evidence="10" id="KW-1185">Reference proteome</keyword>
<feature type="compositionally biased region" description="Basic and acidic residues" evidence="7">
    <location>
        <begin position="244"/>
        <end position="264"/>
    </location>
</feature>
<feature type="region of interest" description="Disordered" evidence="7">
    <location>
        <begin position="727"/>
        <end position="788"/>
    </location>
</feature>
<dbReference type="GO" id="GO:0006508">
    <property type="term" value="P:proteolysis"/>
    <property type="evidence" value="ECO:0007669"/>
    <property type="project" value="UniProtKB-KW"/>
</dbReference>
<keyword evidence="2 6" id="KW-0645">Protease</keyword>
<feature type="region of interest" description="Disordered" evidence="7">
    <location>
        <begin position="76"/>
        <end position="95"/>
    </location>
</feature>
<dbReference type="GO" id="GO:0016579">
    <property type="term" value="P:protein deubiquitination"/>
    <property type="evidence" value="ECO:0007669"/>
    <property type="project" value="InterPro"/>
</dbReference>
<evidence type="ECO:0000256" key="6">
    <source>
        <dbReference type="RuleBase" id="RU366025"/>
    </source>
</evidence>
<dbReference type="PROSITE" id="PS50235">
    <property type="entry name" value="USP_3"/>
    <property type="match status" value="1"/>
</dbReference>
<dbReference type="InterPro" id="IPR050164">
    <property type="entry name" value="Peptidase_C19"/>
</dbReference>
<comment type="similarity">
    <text evidence="6">Belongs to the peptidase C19 family.</text>
</comment>
<dbReference type="InterPro" id="IPR038765">
    <property type="entry name" value="Papain-like_cys_pep_sf"/>
</dbReference>
<feature type="compositionally biased region" description="Polar residues" evidence="7">
    <location>
        <begin position="775"/>
        <end position="788"/>
    </location>
</feature>
<keyword evidence="4 6" id="KW-0378">Hydrolase</keyword>
<proteinExistence type="inferred from homology"/>
<evidence type="ECO:0000256" key="1">
    <source>
        <dbReference type="ARBA" id="ARBA00000707"/>
    </source>
</evidence>
<dbReference type="AlphaFoldDB" id="A0A9W8UPV5"/>
<evidence type="ECO:0000313" key="9">
    <source>
        <dbReference type="EMBL" id="KAJ4160036.1"/>
    </source>
</evidence>
<accession>A0A9W8UPV5</accession>
<dbReference type="GO" id="GO:0005829">
    <property type="term" value="C:cytosol"/>
    <property type="evidence" value="ECO:0007669"/>
    <property type="project" value="TreeGrafter"/>
</dbReference>
<dbReference type="GeneID" id="80895129"/>
<dbReference type="PANTHER" id="PTHR24006">
    <property type="entry name" value="UBIQUITIN CARBOXYL-TERMINAL HYDROLASE"/>
    <property type="match status" value="1"/>
</dbReference>
<dbReference type="InterPro" id="IPR028889">
    <property type="entry name" value="USP"/>
</dbReference>
<feature type="region of interest" description="Disordered" evidence="7">
    <location>
        <begin position="502"/>
        <end position="522"/>
    </location>
</feature>
<dbReference type="PROSITE" id="PS00973">
    <property type="entry name" value="USP_2"/>
    <property type="match status" value="1"/>
</dbReference>
<dbReference type="InterPro" id="IPR001394">
    <property type="entry name" value="Peptidase_C19_UCH"/>
</dbReference>
<evidence type="ECO:0000256" key="4">
    <source>
        <dbReference type="ARBA" id="ARBA00022801"/>
    </source>
</evidence>
<dbReference type="SUPFAM" id="SSF54001">
    <property type="entry name" value="Cysteine proteinases"/>
    <property type="match status" value="1"/>
</dbReference>
<feature type="region of interest" description="Disordered" evidence="7">
    <location>
        <begin position="1"/>
        <end position="39"/>
    </location>
</feature>
<comment type="caution">
    <text evidence="9">The sequence shown here is derived from an EMBL/GenBank/DDBJ whole genome shotgun (WGS) entry which is preliminary data.</text>
</comment>
<dbReference type="GO" id="GO:0004843">
    <property type="term" value="F:cysteine-type deubiquitinase activity"/>
    <property type="evidence" value="ECO:0007669"/>
    <property type="project" value="UniProtKB-UniRule"/>
</dbReference>
<evidence type="ECO:0000259" key="8">
    <source>
        <dbReference type="PROSITE" id="PS50235"/>
    </source>
</evidence>
<name>A0A9W8UPV5_AKAMU</name>
<dbReference type="EMBL" id="JAJHUN010000003">
    <property type="protein sequence ID" value="KAJ4160036.1"/>
    <property type="molecule type" value="Genomic_DNA"/>
</dbReference>
<evidence type="ECO:0000256" key="7">
    <source>
        <dbReference type="SAM" id="MobiDB-lite"/>
    </source>
</evidence>
<dbReference type="Pfam" id="PF00443">
    <property type="entry name" value="UCH"/>
    <property type="match status" value="1"/>
</dbReference>
<feature type="compositionally biased region" description="Low complexity" evidence="7">
    <location>
        <begin position="271"/>
        <end position="290"/>
    </location>
</feature>
<feature type="compositionally biased region" description="Polar residues" evidence="7">
    <location>
        <begin position="116"/>
        <end position="135"/>
    </location>
</feature>
<dbReference type="PANTHER" id="PTHR24006:SF687">
    <property type="entry name" value="UBIQUITIN CARBOXYL-TERMINAL HYDROLASE 10"/>
    <property type="match status" value="1"/>
</dbReference>
<keyword evidence="5 6" id="KW-0788">Thiol protease</keyword>